<evidence type="ECO:0000313" key="3">
    <source>
        <dbReference type="Proteomes" id="UP001243195"/>
    </source>
</evidence>
<proteinExistence type="predicted"/>
<name>A0AAW8JGW7_9GAMM</name>
<comment type="caution">
    <text evidence="2">The sequence shown here is derived from an EMBL/GenBank/DDBJ whole genome shotgun (WGS) entry which is preliminary data.</text>
</comment>
<reference evidence="2" key="1">
    <citation type="submission" date="2023-08" db="EMBL/GenBank/DDBJ databases">
        <title>Emergence of clinically-relevant ST2 carbapenem-resistant Acinetobacter baumannii strains in hospital sewages in Zhejiang, East of China.</title>
        <authorList>
            <person name="Kaichao C."/>
            <person name="Zhang R."/>
        </authorList>
    </citation>
    <scope>NUCLEOTIDE SEQUENCE</scope>
    <source>
        <strain evidence="2">M-SY-60</strain>
    </source>
</reference>
<dbReference type="InterPro" id="IPR037523">
    <property type="entry name" value="VOC_core"/>
</dbReference>
<organism evidence="2 3">
    <name type="scientific">Acinetobacter gerneri</name>
    <dbReference type="NCBI Taxonomy" id="202952"/>
    <lineage>
        <taxon>Bacteria</taxon>
        <taxon>Pseudomonadati</taxon>
        <taxon>Pseudomonadota</taxon>
        <taxon>Gammaproteobacteria</taxon>
        <taxon>Moraxellales</taxon>
        <taxon>Moraxellaceae</taxon>
        <taxon>Acinetobacter</taxon>
    </lineage>
</organism>
<dbReference type="Pfam" id="PF00903">
    <property type="entry name" value="Glyoxalase"/>
    <property type="match status" value="1"/>
</dbReference>
<sequence length="130" mass="14519">MKIYVTSLFVNDQERALQFYTEKLGFQIKHDIPAGEYRWLTLVSPEQVEGVELLLEPNVHPAAHNYQAAIKADGIPATSFQVEDIELEYEKLSAQGVQFTQEPTVAGPVKISVLDDTCGNLIQLIQFVAV</sequence>
<evidence type="ECO:0000259" key="1">
    <source>
        <dbReference type="PROSITE" id="PS51819"/>
    </source>
</evidence>
<protein>
    <submittedName>
        <fullName evidence="2">VOC family protein</fullName>
    </submittedName>
</protein>
<evidence type="ECO:0000313" key="2">
    <source>
        <dbReference type="EMBL" id="MDQ9072011.1"/>
    </source>
</evidence>
<dbReference type="AlphaFoldDB" id="A0AAW8JGW7"/>
<dbReference type="RefSeq" id="WP_308956509.1">
    <property type="nucleotide sequence ID" value="NZ_JAVICY010000017.1"/>
</dbReference>
<dbReference type="SUPFAM" id="SSF54593">
    <property type="entry name" value="Glyoxalase/Bleomycin resistance protein/Dihydroxybiphenyl dioxygenase"/>
    <property type="match status" value="1"/>
</dbReference>
<dbReference type="InterPro" id="IPR004360">
    <property type="entry name" value="Glyas_Fos-R_dOase_dom"/>
</dbReference>
<dbReference type="CDD" id="cd07263">
    <property type="entry name" value="VOC_like"/>
    <property type="match status" value="1"/>
</dbReference>
<feature type="domain" description="VOC" evidence="1">
    <location>
        <begin position="1"/>
        <end position="127"/>
    </location>
</feature>
<dbReference type="PANTHER" id="PTHR36437:SF2">
    <property type="entry name" value="GLYOXALASE_BLEOMYCIN RESISTANCE PROTEIN_DIOXYGENASE"/>
    <property type="match status" value="1"/>
</dbReference>
<dbReference type="PROSITE" id="PS51819">
    <property type="entry name" value="VOC"/>
    <property type="match status" value="1"/>
</dbReference>
<accession>A0AAW8JGW7</accession>
<gene>
    <name evidence="2" type="ORF">RFH51_11135</name>
</gene>
<dbReference type="InterPro" id="IPR029068">
    <property type="entry name" value="Glyas_Bleomycin-R_OHBP_Dase"/>
</dbReference>
<dbReference type="Proteomes" id="UP001243195">
    <property type="component" value="Unassembled WGS sequence"/>
</dbReference>
<dbReference type="PANTHER" id="PTHR36437">
    <property type="entry name" value="GLYOXALASE/BLEOMYCIN RESISTANCE PROTEIN/DIOXYGENASE"/>
    <property type="match status" value="1"/>
</dbReference>
<dbReference type="EMBL" id="JAVIDA010000014">
    <property type="protein sequence ID" value="MDQ9072011.1"/>
    <property type="molecule type" value="Genomic_DNA"/>
</dbReference>
<dbReference type="Gene3D" id="3.10.180.10">
    <property type="entry name" value="2,3-Dihydroxybiphenyl 1,2-Dioxygenase, domain 1"/>
    <property type="match status" value="1"/>
</dbReference>